<dbReference type="Proteomes" id="UP001174909">
    <property type="component" value="Unassembled WGS sequence"/>
</dbReference>
<dbReference type="AlphaFoldDB" id="A0AA35XIA9"/>
<feature type="coiled-coil region" evidence="1">
    <location>
        <begin position="33"/>
        <end position="75"/>
    </location>
</feature>
<evidence type="ECO:0000313" key="4">
    <source>
        <dbReference type="Proteomes" id="UP001174909"/>
    </source>
</evidence>
<evidence type="ECO:0000313" key="3">
    <source>
        <dbReference type="EMBL" id="CAI8051837.1"/>
    </source>
</evidence>
<organism evidence="3 4">
    <name type="scientific">Geodia barretti</name>
    <name type="common">Barrett's horny sponge</name>
    <dbReference type="NCBI Taxonomy" id="519541"/>
    <lineage>
        <taxon>Eukaryota</taxon>
        <taxon>Metazoa</taxon>
        <taxon>Porifera</taxon>
        <taxon>Demospongiae</taxon>
        <taxon>Heteroscleromorpha</taxon>
        <taxon>Tetractinellida</taxon>
        <taxon>Astrophorina</taxon>
        <taxon>Geodiidae</taxon>
        <taxon>Geodia</taxon>
    </lineage>
</organism>
<comment type="caution">
    <text evidence="3">The sequence shown here is derived from an EMBL/GenBank/DDBJ whole genome shotgun (WGS) entry which is preliminary data.</text>
</comment>
<accession>A0AA35XIA9</accession>
<reference evidence="3" key="1">
    <citation type="submission" date="2023-03" db="EMBL/GenBank/DDBJ databases">
        <authorList>
            <person name="Steffen K."/>
            <person name="Cardenas P."/>
        </authorList>
    </citation>
    <scope>NUCLEOTIDE SEQUENCE</scope>
</reference>
<evidence type="ECO:0000256" key="2">
    <source>
        <dbReference type="SAM" id="MobiDB-lite"/>
    </source>
</evidence>
<evidence type="ECO:0000256" key="1">
    <source>
        <dbReference type="SAM" id="Coils"/>
    </source>
</evidence>
<name>A0AA35XIA9_GEOBA</name>
<keyword evidence="4" id="KW-1185">Reference proteome</keyword>
<proteinExistence type="predicted"/>
<keyword evidence="1" id="KW-0175">Coiled coil</keyword>
<gene>
    <name evidence="3" type="ORF">GBAR_LOCUS28374</name>
</gene>
<feature type="region of interest" description="Disordered" evidence="2">
    <location>
        <begin position="110"/>
        <end position="138"/>
    </location>
</feature>
<protein>
    <submittedName>
        <fullName evidence="3">Uncharacterized protein</fullName>
    </submittedName>
</protein>
<dbReference type="EMBL" id="CASHTH010003968">
    <property type="protein sequence ID" value="CAI8051837.1"/>
    <property type="molecule type" value="Genomic_DNA"/>
</dbReference>
<feature type="compositionally biased region" description="Polar residues" evidence="2">
    <location>
        <begin position="110"/>
        <end position="129"/>
    </location>
</feature>
<sequence length="138" mass="15751">MTATKPNFFAKMKDLSEKEQNMQMKLLQGSQLLEEVSIKRSKEEKRLEEARSKKLRAAQNKFSMLKDRVSEVQRKKQDLLRSSWNIPLPPSAPSQQSMMIEGILPLVSTSNAVPDSSKSVDSYRASNEQMKAEKCMKT</sequence>